<evidence type="ECO:0000313" key="4">
    <source>
        <dbReference type="Proteomes" id="UP000295499"/>
    </source>
</evidence>
<name>A0A4R6IR06_9SPHI</name>
<comment type="caution">
    <text evidence="3">The sequence shown here is derived from an EMBL/GenBank/DDBJ whole genome shotgun (WGS) entry which is preliminary data.</text>
</comment>
<dbReference type="AlphaFoldDB" id="A0A4R6IR06"/>
<evidence type="ECO:0000313" key="3">
    <source>
        <dbReference type="EMBL" id="TDO24799.1"/>
    </source>
</evidence>
<dbReference type="GO" id="GO:0015562">
    <property type="term" value="F:efflux transmembrane transporter activity"/>
    <property type="evidence" value="ECO:0007669"/>
    <property type="project" value="InterPro"/>
</dbReference>
<sequence length="469" mass="50963">MKTYIKFIPVLLLLILSACKVSKDLSAPVTATPAQFRDVTSTDSTSIATFPWKEFFTDPAISTLIDSALVKNYDLQIALKNMESSALLYSQSKAGNIPSLFLNVTANTSRPSDNSLNGLSTSTFLNTTHIEDYNANLSLSWEADIWGKIRSRKQAALSTFLQTSEARKAVQTSLVAEVARGYYRLLMLDAQMAIAKRNLALNDSTLRMIHLQFDAGQVTALAIQQAEAQQMVAVQLMPQLEQEIGIQENALSVLTGHIPAAIARQGKLSEIAADDQFAVGFPSAMVSRRPDVRSAELALQIANANVGIAKASLYPSVTITASGGVNSFRASNWFNIPASLFGAVAGGLTQPILDRKRITTQVEVAKVEREKAVLQFRGTVLTAVAEVSDELIKTQKLKLQYDVAGSRVRTLQTAVKNSSMLFKNGMANYLEVITAQRNSLQGELDLAALRTAQLEAKVDLYRALGGGWK</sequence>
<dbReference type="OrthoDB" id="9770517at2"/>
<keyword evidence="2" id="KW-0732">Signal</keyword>
<dbReference type="NCBIfam" id="TIGR01845">
    <property type="entry name" value="outer_NodT"/>
    <property type="match status" value="1"/>
</dbReference>
<evidence type="ECO:0000256" key="1">
    <source>
        <dbReference type="ARBA" id="ARBA00007613"/>
    </source>
</evidence>
<dbReference type="Gene3D" id="1.20.1600.10">
    <property type="entry name" value="Outer membrane efflux proteins (OEP)"/>
    <property type="match status" value="1"/>
</dbReference>
<keyword evidence="2" id="KW-1134">Transmembrane beta strand</keyword>
<keyword evidence="2" id="KW-0564">Palmitate</keyword>
<comment type="similarity">
    <text evidence="1 2">Belongs to the outer membrane factor (OMF) (TC 1.B.17) family.</text>
</comment>
<dbReference type="SUPFAM" id="SSF56954">
    <property type="entry name" value="Outer membrane efflux proteins (OEP)"/>
    <property type="match status" value="1"/>
</dbReference>
<protein>
    <submittedName>
        <fullName evidence="3">NodT family efflux transporter outer membrane factor (OMF) lipoprotein</fullName>
    </submittedName>
</protein>
<dbReference type="PANTHER" id="PTHR30203">
    <property type="entry name" value="OUTER MEMBRANE CATION EFFLUX PROTEIN"/>
    <property type="match status" value="1"/>
</dbReference>
<proteinExistence type="inferred from homology"/>
<dbReference type="InterPro" id="IPR003423">
    <property type="entry name" value="OMP_efflux"/>
</dbReference>
<gene>
    <name evidence="3" type="ORF">CLV32_1092</name>
</gene>
<feature type="signal peptide" evidence="2">
    <location>
        <begin position="1"/>
        <end position="22"/>
    </location>
</feature>
<dbReference type="Proteomes" id="UP000295499">
    <property type="component" value="Unassembled WGS sequence"/>
</dbReference>
<evidence type="ECO:0000256" key="2">
    <source>
        <dbReference type="RuleBase" id="RU362097"/>
    </source>
</evidence>
<keyword evidence="2" id="KW-0812">Transmembrane</keyword>
<organism evidence="3 4">
    <name type="scientific">Pedobacter duraquae</name>
    <dbReference type="NCBI Taxonomy" id="425511"/>
    <lineage>
        <taxon>Bacteria</taxon>
        <taxon>Pseudomonadati</taxon>
        <taxon>Bacteroidota</taxon>
        <taxon>Sphingobacteriia</taxon>
        <taxon>Sphingobacteriales</taxon>
        <taxon>Sphingobacteriaceae</taxon>
        <taxon>Pedobacter</taxon>
    </lineage>
</organism>
<dbReference type="InterPro" id="IPR010131">
    <property type="entry name" value="MdtP/NodT-like"/>
</dbReference>
<dbReference type="Gene3D" id="2.20.200.10">
    <property type="entry name" value="Outer membrane efflux proteins (OEP)"/>
    <property type="match status" value="1"/>
</dbReference>
<dbReference type="RefSeq" id="WP_133553100.1">
    <property type="nucleotide sequence ID" value="NZ_SNWM01000001.1"/>
</dbReference>
<keyword evidence="4" id="KW-1185">Reference proteome</keyword>
<dbReference type="PANTHER" id="PTHR30203:SF33">
    <property type="entry name" value="BLR4455 PROTEIN"/>
    <property type="match status" value="1"/>
</dbReference>
<dbReference type="Pfam" id="PF02321">
    <property type="entry name" value="OEP"/>
    <property type="match status" value="2"/>
</dbReference>
<accession>A0A4R6IR06</accession>
<reference evidence="3 4" key="1">
    <citation type="submission" date="2019-03" db="EMBL/GenBank/DDBJ databases">
        <title>Genomic Encyclopedia of Archaeal and Bacterial Type Strains, Phase II (KMG-II): from individual species to whole genera.</title>
        <authorList>
            <person name="Goeker M."/>
        </authorList>
    </citation>
    <scope>NUCLEOTIDE SEQUENCE [LARGE SCALE GENOMIC DNA]</scope>
    <source>
        <strain evidence="3 4">DSM 19034</strain>
    </source>
</reference>
<keyword evidence="2 3" id="KW-0449">Lipoprotein</keyword>
<dbReference type="PROSITE" id="PS51257">
    <property type="entry name" value="PROKAR_LIPOPROTEIN"/>
    <property type="match status" value="1"/>
</dbReference>
<dbReference type="EMBL" id="SNWM01000001">
    <property type="protein sequence ID" value="TDO24799.1"/>
    <property type="molecule type" value="Genomic_DNA"/>
</dbReference>
<comment type="subcellular location">
    <subcellularLocation>
        <location evidence="2">Cell membrane</location>
        <topology evidence="2">Lipid-anchor</topology>
    </subcellularLocation>
</comment>
<dbReference type="GO" id="GO:0005886">
    <property type="term" value="C:plasma membrane"/>
    <property type="evidence" value="ECO:0007669"/>
    <property type="project" value="UniProtKB-SubCell"/>
</dbReference>
<feature type="chain" id="PRO_5021037456" evidence="2">
    <location>
        <begin position="23"/>
        <end position="469"/>
    </location>
</feature>
<keyword evidence="2" id="KW-0472">Membrane</keyword>